<dbReference type="EMBL" id="BGPR01005102">
    <property type="protein sequence ID" value="GBN06814.1"/>
    <property type="molecule type" value="Genomic_DNA"/>
</dbReference>
<proteinExistence type="predicted"/>
<evidence type="ECO:0000313" key="1">
    <source>
        <dbReference type="EMBL" id="GBN06814.1"/>
    </source>
</evidence>
<dbReference type="InterPro" id="IPR036397">
    <property type="entry name" value="RNaseH_sf"/>
</dbReference>
<evidence type="ECO:0008006" key="3">
    <source>
        <dbReference type="Google" id="ProtNLM"/>
    </source>
</evidence>
<keyword evidence="2" id="KW-1185">Reference proteome</keyword>
<comment type="caution">
    <text evidence="1">The sequence shown here is derived from an EMBL/GenBank/DDBJ whole genome shotgun (WGS) entry which is preliminary data.</text>
</comment>
<organism evidence="1 2">
    <name type="scientific">Araneus ventricosus</name>
    <name type="common">Orbweaver spider</name>
    <name type="synonym">Epeira ventricosa</name>
    <dbReference type="NCBI Taxonomy" id="182803"/>
    <lineage>
        <taxon>Eukaryota</taxon>
        <taxon>Metazoa</taxon>
        <taxon>Ecdysozoa</taxon>
        <taxon>Arthropoda</taxon>
        <taxon>Chelicerata</taxon>
        <taxon>Arachnida</taxon>
        <taxon>Araneae</taxon>
        <taxon>Araneomorphae</taxon>
        <taxon>Entelegynae</taxon>
        <taxon>Araneoidea</taxon>
        <taxon>Araneidae</taxon>
        <taxon>Araneus</taxon>
    </lineage>
</organism>
<dbReference type="Proteomes" id="UP000499080">
    <property type="component" value="Unassembled WGS sequence"/>
</dbReference>
<gene>
    <name evidence="1" type="ORF">AVEN_119369_1</name>
</gene>
<dbReference type="InterPro" id="IPR012337">
    <property type="entry name" value="RNaseH-like_sf"/>
</dbReference>
<protein>
    <recommendedName>
        <fullName evidence="3">RNase H type-1 domain-containing protein</fullName>
    </recommendedName>
</protein>
<sequence length="139" mass="15903">MRKEWLTPQRIDHILGHLEHGDEKLVCKFHRERVLLYGKFQLPRECRNAGEAGNLSHRIEGTHLLDALSNTTSSIPSLCEIKDIYDRIVKVKWLRLHWIKAHVGYEGNAAADAFAKEATKLPLADVTTPHSRYTTVKPL</sequence>
<dbReference type="AlphaFoldDB" id="A0A4Y2KWH4"/>
<dbReference type="SUPFAM" id="SSF53098">
    <property type="entry name" value="Ribonuclease H-like"/>
    <property type="match status" value="1"/>
</dbReference>
<reference evidence="1 2" key="1">
    <citation type="journal article" date="2019" name="Sci. Rep.">
        <title>Orb-weaving spider Araneus ventricosus genome elucidates the spidroin gene catalogue.</title>
        <authorList>
            <person name="Kono N."/>
            <person name="Nakamura H."/>
            <person name="Ohtoshi R."/>
            <person name="Moran D.A.P."/>
            <person name="Shinohara A."/>
            <person name="Yoshida Y."/>
            <person name="Fujiwara M."/>
            <person name="Mori M."/>
            <person name="Tomita M."/>
            <person name="Arakawa K."/>
        </authorList>
    </citation>
    <scope>NUCLEOTIDE SEQUENCE [LARGE SCALE GENOMIC DNA]</scope>
</reference>
<name>A0A4Y2KWH4_ARAVE</name>
<evidence type="ECO:0000313" key="2">
    <source>
        <dbReference type="Proteomes" id="UP000499080"/>
    </source>
</evidence>
<accession>A0A4Y2KWH4</accession>
<dbReference type="GO" id="GO:0003676">
    <property type="term" value="F:nucleic acid binding"/>
    <property type="evidence" value="ECO:0007669"/>
    <property type="project" value="InterPro"/>
</dbReference>
<dbReference type="Gene3D" id="3.30.420.10">
    <property type="entry name" value="Ribonuclease H-like superfamily/Ribonuclease H"/>
    <property type="match status" value="1"/>
</dbReference>